<organism evidence="2 3">
    <name type="scientific">Pannus brasiliensis CCIBt3594</name>
    <dbReference type="NCBI Taxonomy" id="1427578"/>
    <lineage>
        <taxon>Bacteria</taxon>
        <taxon>Bacillati</taxon>
        <taxon>Cyanobacteriota</taxon>
        <taxon>Cyanophyceae</taxon>
        <taxon>Oscillatoriophycideae</taxon>
        <taxon>Chroococcales</taxon>
        <taxon>Microcystaceae</taxon>
        <taxon>Pannus</taxon>
    </lineage>
</organism>
<dbReference type="EMBL" id="JBAFSM010000021">
    <property type="protein sequence ID" value="MEG3437905.1"/>
    <property type="molecule type" value="Genomic_DNA"/>
</dbReference>
<evidence type="ECO:0000256" key="1">
    <source>
        <dbReference type="SAM" id="Phobius"/>
    </source>
</evidence>
<evidence type="ECO:0000313" key="2">
    <source>
        <dbReference type="EMBL" id="MEG3437905.1"/>
    </source>
</evidence>
<name>A0AAW9QRQ3_9CHRO</name>
<sequence length="124" mass="13765">MDYYFLPQPPYFLVFAGLFIGVTCGVAFEATLKDVVNTWYKSQNRQERNLLQTGSLQLPFLGICAGICVFLASGLEIFIADRWISYALALPMTIFIAGLVWTQLGSVLSQLQRGGSKAIDLDTF</sequence>
<reference evidence="2 3" key="1">
    <citation type="submission" date="2024-01" db="EMBL/GenBank/DDBJ databases">
        <title>Genomic insights into the taxonomy and metabolism of the cyanobacterium Pannus brasiliensis CCIBt3594.</title>
        <authorList>
            <person name="Machado M."/>
            <person name="Botero N.B."/>
            <person name="Andreote A.P.D."/>
            <person name="Feitosa A.M.T."/>
            <person name="Popin R."/>
            <person name="Sivonen K."/>
            <person name="Fiore M.F."/>
        </authorList>
    </citation>
    <scope>NUCLEOTIDE SEQUENCE [LARGE SCALE GENOMIC DNA]</scope>
    <source>
        <strain evidence="2 3">CCIBt3594</strain>
    </source>
</reference>
<keyword evidence="1" id="KW-0812">Transmembrane</keyword>
<keyword evidence="1" id="KW-1133">Transmembrane helix</keyword>
<dbReference type="RefSeq" id="WP_332865387.1">
    <property type="nucleotide sequence ID" value="NZ_JBAFSM010000021.1"/>
</dbReference>
<dbReference type="Proteomes" id="UP001328733">
    <property type="component" value="Unassembled WGS sequence"/>
</dbReference>
<feature type="transmembrane region" description="Helical" evidence="1">
    <location>
        <begin position="84"/>
        <end position="104"/>
    </location>
</feature>
<comment type="caution">
    <text evidence="2">The sequence shown here is derived from an EMBL/GenBank/DDBJ whole genome shotgun (WGS) entry which is preliminary data.</text>
</comment>
<accession>A0AAW9QRQ3</accession>
<proteinExistence type="predicted"/>
<feature type="transmembrane region" description="Helical" evidence="1">
    <location>
        <begin position="12"/>
        <end position="32"/>
    </location>
</feature>
<feature type="transmembrane region" description="Helical" evidence="1">
    <location>
        <begin position="53"/>
        <end position="72"/>
    </location>
</feature>
<protein>
    <submittedName>
        <fullName evidence="2">Uncharacterized protein</fullName>
    </submittedName>
</protein>
<evidence type="ECO:0000313" key="3">
    <source>
        <dbReference type="Proteomes" id="UP001328733"/>
    </source>
</evidence>
<keyword evidence="1" id="KW-0472">Membrane</keyword>
<keyword evidence="3" id="KW-1185">Reference proteome</keyword>
<dbReference type="AlphaFoldDB" id="A0AAW9QRQ3"/>
<gene>
    <name evidence="2" type="ORF">V0288_12325</name>
</gene>